<keyword evidence="3" id="KW-1185">Reference proteome</keyword>
<dbReference type="OrthoDB" id="7774376at2"/>
<feature type="chain" id="PRO_5001817594" description="Lipoprotein" evidence="1">
    <location>
        <begin position="29"/>
        <end position="156"/>
    </location>
</feature>
<feature type="signal peptide" evidence="1">
    <location>
        <begin position="1"/>
        <end position="28"/>
    </location>
</feature>
<protein>
    <recommendedName>
        <fullName evidence="4">Lipoprotein</fullName>
    </recommendedName>
</protein>
<dbReference type="EMBL" id="JFZB01000001">
    <property type="protein sequence ID" value="KFI30942.1"/>
    <property type="molecule type" value="Genomic_DNA"/>
</dbReference>
<name>A0A086Y9J2_9RHOB</name>
<dbReference type="eggNOG" id="ENOG5033B2H">
    <property type="taxonomic scope" value="Bacteria"/>
</dbReference>
<proteinExistence type="predicted"/>
<gene>
    <name evidence="2" type="ORF">CG50_04450</name>
</gene>
<reference evidence="2 3" key="1">
    <citation type="submission" date="2014-03" db="EMBL/GenBank/DDBJ databases">
        <title>Genome of Paenirhodobacter enshiensis DW2-9.</title>
        <authorList>
            <person name="Wang D."/>
            <person name="Wang G."/>
        </authorList>
    </citation>
    <scope>NUCLEOTIDE SEQUENCE [LARGE SCALE GENOMIC DNA]</scope>
    <source>
        <strain evidence="2 3">DW2-9</strain>
    </source>
</reference>
<dbReference type="Proteomes" id="UP000028824">
    <property type="component" value="Unassembled WGS sequence"/>
</dbReference>
<keyword evidence="1" id="KW-0732">Signal</keyword>
<dbReference type="AlphaFoldDB" id="A0A086Y9J2"/>
<dbReference type="RefSeq" id="WP_036634392.1">
    <property type="nucleotide sequence ID" value="NZ_JAYRMG010000003.1"/>
</dbReference>
<accession>A0A086Y9J2</accession>
<evidence type="ECO:0000313" key="3">
    <source>
        <dbReference type="Proteomes" id="UP000028824"/>
    </source>
</evidence>
<evidence type="ECO:0000256" key="1">
    <source>
        <dbReference type="SAM" id="SignalP"/>
    </source>
</evidence>
<organism evidence="2 3">
    <name type="scientific">Paenirhodobacter enshiensis</name>
    <dbReference type="NCBI Taxonomy" id="1105367"/>
    <lineage>
        <taxon>Bacteria</taxon>
        <taxon>Pseudomonadati</taxon>
        <taxon>Pseudomonadota</taxon>
        <taxon>Alphaproteobacteria</taxon>
        <taxon>Rhodobacterales</taxon>
        <taxon>Rhodobacter group</taxon>
        <taxon>Paenirhodobacter</taxon>
    </lineage>
</organism>
<comment type="caution">
    <text evidence="2">The sequence shown here is derived from an EMBL/GenBank/DDBJ whole genome shotgun (WGS) entry which is preliminary data.</text>
</comment>
<evidence type="ECO:0000313" key="2">
    <source>
        <dbReference type="EMBL" id="KFI30942.1"/>
    </source>
</evidence>
<evidence type="ECO:0008006" key="4">
    <source>
        <dbReference type="Google" id="ProtNLM"/>
    </source>
</evidence>
<sequence length="156" mass="16503">MTARYTLVALLSAAVLAGCVGAPGPAQSTPAGGTRNAPIVIRNDHGGNVAANILRREQLANSGREVQLRGFCDSACTMFTTLPNACLAPDATFGFHAPSIGGSSTPAPMVGDLIGQFYRNGIARKWQQSWGNSTKITRISAKRYVQLDPQARLCTR</sequence>
<dbReference type="PROSITE" id="PS51257">
    <property type="entry name" value="PROKAR_LIPOPROTEIN"/>
    <property type="match status" value="1"/>
</dbReference>